<protein>
    <recommendedName>
        <fullName evidence="3">WW domain-containing protein</fullName>
    </recommendedName>
</protein>
<reference evidence="4 5" key="1">
    <citation type="submission" date="2015-07" db="EMBL/GenBank/DDBJ databases">
        <title>High-quality genome of monoxenous trypanosomatid Leptomonas pyrrhocoris.</title>
        <authorList>
            <person name="Flegontov P."/>
            <person name="Butenko A."/>
            <person name="Firsov S."/>
            <person name="Vlcek C."/>
            <person name="Logacheva M.D."/>
            <person name="Field M."/>
            <person name="Filatov D."/>
            <person name="Flegontova O."/>
            <person name="Gerasimov E."/>
            <person name="Jackson A.P."/>
            <person name="Kelly S."/>
            <person name="Opperdoes F."/>
            <person name="O'Reilly A."/>
            <person name="Votypka J."/>
            <person name="Yurchenko V."/>
            <person name="Lukes J."/>
        </authorList>
    </citation>
    <scope>NUCLEOTIDE SEQUENCE [LARGE SCALE GENOMIC DNA]</scope>
    <source>
        <strain evidence="4">H10</strain>
    </source>
</reference>
<comment type="caution">
    <text evidence="4">The sequence shown here is derived from an EMBL/GenBank/DDBJ whole genome shotgun (WGS) entry which is preliminary data.</text>
</comment>
<dbReference type="OMA" id="QEFPATW"/>
<dbReference type="VEuPathDB" id="TriTrypDB:LpyrH10_02_0520"/>
<dbReference type="EMBL" id="LGTL01000002">
    <property type="protein sequence ID" value="KPA84541.1"/>
    <property type="molecule type" value="Genomic_DNA"/>
</dbReference>
<dbReference type="RefSeq" id="XP_015662978.1">
    <property type="nucleotide sequence ID" value="XM_015797458.1"/>
</dbReference>
<dbReference type="InterPro" id="IPR045866">
    <property type="entry name" value="FAM210A/B-like"/>
</dbReference>
<keyword evidence="2" id="KW-0472">Membrane</keyword>
<keyword evidence="2" id="KW-0812">Transmembrane</keyword>
<evidence type="ECO:0000313" key="5">
    <source>
        <dbReference type="Proteomes" id="UP000037923"/>
    </source>
</evidence>
<dbReference type="OrthoDB" id="271304at2759"/>
<keyword evidence="5" id="KW-1185">Reference proteome</keyword>
<evidence type="ECO:0000256" key="2">
    <source>
        <dbReference type="SAM" id="Phobius"/>
    </source>
</evidence>
<dbReference type="AlphaFoldDB" id="A0A0N1J5A6"/>
<dbReference type="GO" id="GO:0005739">
    <property type="term" value="C:mitochondrion"/>
    <property type="evidence" value="ECO:0007669"/>
    <property type="project" value="TreeGrafter"/>
</dbReference>
<dbReference type="Proteomes" id="UP000037923">
    <property type="component" value="Unassembled WGS sequence"/>
</dbReference>
<gene>
    <name evidence="4" type="ORF">ABB37_01078</name>
</gene>
<keyword evidence="2" id="KW-1133">Transmembrane helix</keyword>
<dbReference type="EMBL" id="LGTL01000002">
    <property type="protein sequence ID" value="KPA84540.1"/>
    <property type="molecule type" value="Genomic_DNA"/>
</dbReference>
<feature type="transmembrane region" description="Helical" evidence="2">
    <location>
        <begin position="179"/>
        <end position="200"/>
    </location>
</feature>
<dbReference type="PROSITE" id="PS50020">
    <property type="entry name" value="WW_DOMAIN_2"/>
    <property type="match status" value="1"/>
</dbReference>
<feature type="region of interest" description="Disordered" evidence="1">
    <location>
        <begin position="29"/>
        <end position="48"/>
    </location>
</feature>
<evidence type="ECO:0000313" key="4">
    <source>
        <dbReference type="EMBL" id="KPA84541.1"/>
    </source>
</evidence>
<accession>A0A0N1J5A6</accession>
<dbReference type="PANTHER" id="PTHR21377">
    <property type="entry name" value="PROTEIN FAM210B, MITOCHONDRIAL"/>
    <property type="match status" value="1"/>
</dbReference>
<dbReference type="Pfam" id="PF06916">
    <property type="entry name" value="FAM210A-B_dom"/>
    <property type="match status" value="1"/>
</dbReference>
<dbReference type="Gene3D" id="2.20.70.10">
    <property type="match status" value="1"/>
</dbReference>
<dbReference type="PANTHER" id="PTHR21377:SF0">
    <property type="entry name" value="PROTEIN FAM210B, MITOCHONDRIAL"/>
    <property type="match status" value="1"/>
</dbReference>
<evidence type="ECO:0000259" key="3">
    <source>
        <dbReference type="PROSITE" id="PS50020"/>
    </source>
</evidence>
<sequence length="296" mass="32483">MRCAMRARCLPAVATSPLLLGRYWKSTSASPEPGHGNVSPPPPPSTPATGVVLPGVDLARRAVDPSQEFPTTWSEDEPLAPSDPRIVWRELYSLDAEKPYYQNVKTMEVTWDIPDGFVTRFPRLYKSNGYRVDERGAVFRSQATAAAVDDTATKPGAKTDGVNALTLKQRVATYGAGGLLWYLIIHSISFFGVFTCLYVFRIDLIGMARSYGFDVKRTADVPVSENKQPPFWKTFVVSIVLNKMLVPAHLLITVTTAPILVHRLEPIAAKLFPAARAVVKSFVGKTKIQPPPSAKA</sequence>
<feature type="domain" description="WW" evidence="3">
    <location>
        <begin position="88"/>
        <end position="116"/>
    </location>
</feature>
<dbReference type="InterPro" id="IPR009688">
    <property type="entry name" value="FAM210A/B-like_dom"/>
</dbReference>
<dbReference type="EMBL" id="LGTL01000002">
    <property type="protein sequence ID" value="KPA84539.1"/>
    <property type="molecule type" value="Genomic_DNA"/>
</dbReference>
<name>A0A0N1J5A6_LEPPY</name>
<dbReference type="GeneID" id="26901373"/>
<proteinExistence type="predicted"/>
<dbReference type="RefSeq" id="XP_015662980.1">
    <property type="nucleotide sequence ID" value="XM_015797460.1"/>
</dbReference>
<dbReference type="InterPro" id="IPR001202">
    <property type="entry name" value="WW_dom"/>
</dbReference>
<organism evidence="4 5">
    <name type="scientific">Leptomonas pyrrhocoris</name>
    <name type="common">Firebug parasite</name>
    <dbReference type="NCBI Taxonomy" id="157538"/>
    <lineage>
        <taxon>Eukaryota</taxon>
        <taxon>Discoba</taxon>
        <taxon>Euglenozoa</taxon>
        <taxon>Kinetoplastea</taxon>
        <taxon>Metakinetoplastina</taxon>
        <taxon>Trypanosomatida</taxon>
        <taxon>Trypanosomatidae</taxon>
        <taxon>Leishmaniinae</taxon>
        <taxon>Leptomonas</taxon>
    </lineage>
</organism>
<evidence type="ECO:0000256" key="1">
    <source>
        <dbReference type="SAM" id="MobiDB-lite"/>
    </source>
</evidence>
<dbReference type="RefSeq" id="XP_015662979.1">
    <property type="nucleotide sequence ID" value="XM_015797459.1"/>
</dbReference>